<dbReference type="RefSeq" id="WP_262597898.1">
    <property type="nucleotide sequence ID" value="NZ_CP103300.1"/>
</dbReference>
<accession>A0ABY6GTK9</accession>
<protein>
    <submittedName>
        <fullName evidence="1">Uncharacterized protein</fullName>
    </submittedName>
</protein>
<gene>
    <name evidence="1" type="ORF">NX720_23350</name>
</gene>
<organism evidence="1 2">
    <name type="scientific">Endozoicomonas euniceicola</name>
    <dbReference type="NCBI Taxonomy" id="1234143"/>
    <lineage>
        <taxon>Bacteria</taxon>
        <taxon>Pseudomonadati</taxon>
        <taxon>Pseudomonadota</taxon>
        <taxon>Gammaproteobacteria</taxon>
        <taxon>Oceanospirillales</taxon>
        <taxon>Endozoicomonadaceae</taxon>
        <taxon>Endozoicomonas</taxon>
    </lineage>
</organism>
<evidence type="ECO:0000313" key="1">
    <source>
        <dbReference type="EMBL" id="UYM15729.1"/>
    </source>
</evidence>
<evidence type="ECO:0000313" key="2">
    <source>
        <dbReference type="Proteomes" id="UP001163255"/>
    </source>
</evidence>
<keyword evidence="2" id="KW-1185">Reference proteome</keyword>
<reference evidence="1" key="1">
    <citation type="submission" date="2022-10" db="EMBL/GenBank/DDBJ databases">
        <title>Completed Genome Sequence of two octocoral isolated bacterium, Endozoicomonas euniceicola EF212T and Endozoicomonas gorgoniicola PS125T.</title>
        <authorList>
            <person name="Chiou Y.-J."/>
            <person name="Chen Y.-H."/>
        </authorList>
    </citation>
    <scope>NUCLEOTIDE SEQUENCE</scope>
    <source>
        <strain evidence="1">EF212</strain>
    </source>
</reference>
<name>A0ABY6GTK9_9GAMM</name>
<dbReference type="EMBL" id="CP103300">
    <property type="protein sequence ID" value="UYM15729.1"/>
    <property type="molecule type" value="Genomic_DNA"/>
</dbReference>
<proteinExistence type="predicted"/>
<sequence>MPVNPYRVSPSKFNVFIFECGNNNNDRYPQFVEAGASLAEPEYYELDLIRKAVALRPAWPYGWMFLVEAKARHRQIDEEFNRSLVQAITLGPWEREVMERAARLGHYYQGEVNAGSRGYVRDQFSKVE</sequence>
<dbReference type="Proteomes" id="UP001163255">
    <property type="component" value="Chromosome"/>
</dbReference>